<keyword evidence="2" id="KW-1185">Reference proteome</keyword>
<evidence type="ECO:0000313" key="2">
    <source>
        <dbReference type="Proteomes" id="UP001239445"/>
    </source>
</evidence>
<dbReference type="Proteomes" id="UP001239445">
    <property type="component" value="Unassembled WGS sequence"/>
</dbReference>
<organism evidence="1 2">
    <name type="scientific">Echria macrotheca</name>
    <dbReference type="NCBI Taxonomy" id="438768"/>
    <lineage>
        <taxon>Eukaryota</taxon>
        <taxon>Fungi</taxon>
        <taxon>Dikarya</taxon>
        <taxon>Ascomycota</taxon>
        <taxon>Pezizomycotina</taxon>
        <taxon>Sordariomycetes</taxon>
        <taxon>Sordariomycetidae</taxon>
        <taxon>Sordariales</taxon>
        <taxon>Schizotheciaceae</taxon>
        <taxon>Echria</taxon>
    </lineage>
</organism>
<reference evidence="1" key="1">
    <citation type="submission" date="2023-06" db="EMBL/GenBank/DDBJ databases">
        <title>Genome-scale phylogeny and comparative genomics of the fungal order Sordariales.</title>
        <authorList>
            <consortium name="Lawrence Berkeley National Laboratory"/>
            <person name="Hensen N."/>
            <person name="Bonometti L."/>
            <person name="Westerberg I."/>
            <person name="Brannstrom I.O."/>
            <person name="Guillou S."/>
            <person name="Cros-Aarteil S."/>
            <person name="Calhoun S."/>
            <person name="Haridas S."/>
            <person name="Kuo A."/>
            <person name="Mondo S."/>
            <person name="Pangilinan J."/>
            <person name="Riley R."/>
            <person name="Labutti K."/>
            <person name="Andreopoulos B."/>
            <person name="Lipzen A."/>
            <person name="Chen C."/>
            <person name="Yanf M."/>
            <person name="Daum C."/>
            <person name="Ng V."/>
            <person name="Clum A."/>
            <person name="Steindorff A."/>
            <person name="Ohm R."/>
            <person name="Martin F."/>
            <person name="Silar P."/>
            <person name="Natvig D."/>
            <person name="Lalanne C."/>
            <person name="Gautier V."/>
            <person name="Ament-Velasquez S.L."/>
            <person name="Kruys A."/>
            <person name="Hutchinson M.I."/>
            <person name="Powell A.J."/>
            <person name="Barry K."/>
            <person name="Miller A.N."/>
            <person name="Grigoriev I.V."/>
            <person name="Debuchy R."/>
            <person name="Gladieux P."/>
            <person name="Thoren M.H."/>
            <person name="Johannesson H."/>
        </authorList>
    </citation>
    <scope>NUCLEOTIDE SEQUENCE</scope>
    <source>
        <strain evidence="1">PSN4</strain>
    </source>
</reference>
<dbReference type="EMBL" id="MU839830">
    <property type="protein sequence ID" value="KAK1757523.1"/>
    <property type="molecule type" value="Genomic_DNA"/>
</dbReference>
<name>A0AAJ0BFV5_9PEZI</name>
<gene>
    <name evidence="1" type="ORF">QBC47DRAFT_459025</name>
</gene>
<accession>A0AAJ0BFV5</accession>
<comment type="caution">
    <text evidence="1">The sequence shown here is derived from an EMBL/GenBank/DDBJ whole genome shotgun (WGS) entry which is preliminary data.</text>
</comment>
<evidence type="ECO:0000313" key="1">
    <source>
        <dbReference type="EMBL" id="KAK1757523.1"/>
    </source>
</evidence>
<protein>
    <submittedName>
        <fullName evidence="1">Uncharacterized protein</fullName>
    </submittedName>
</protein>
<sequence length="220" mass="24058">MAALLKGMAVKGHLSTPLIGRQDADLDLDSPFSLGRALDIADQEGEPACQERKKDLIICSPPDTGNDGWTPAISQSRHLVRTIPYDIQTEGETMQGQLLWFGKPHASGRWLSADQLLLKQFRSRLHDKDNGYQQLEDSRFARNQAASRFGSRQEGGGGERRAVHVGDACNALITRRLDALALTAATQSQFACDFAASHSYGLVRRIRSGASNGAPLCRTR</sequence>
<proteinExistence type="predicted"/>
<dbReference type="AlphaFoldDB" id="A0AAJ0BFV5"/>